<organism evidence="1 2">
    <name type="scientific">Helicoverpa armigera</name>
    <name type="common">Cotton bollworm</name>
    <name type="synonym">Heliothis armigera</name>
    <dbReference type="NCBI Taxonomy" id="29058"/>
    <lineage>
        <taxon>Eukaryota</taxon>
        <taxon>Metazoa</taxon>
        <taxon>Ecdysozoa</taxon>
        <taxon>Arthropoda</taxon>
        <taxon>Hexapoda</taxon>
        <taxon>Insecta</taxon>
        <taxon>Pterygota</taxon>
        <taxon>Neoptera</taxon>
        <taxon>Endopterygota</taxon>
        <taxon>Lepidoptera</taxon>
        <taxon>Glossata</taxon>
        <taxon>Ditrysia</taxon>
        <taxon>Noctuoidea</taxon>
        <taxon>Noctuidae</taxon>
        <taxon>Heliothinae</taxon>
        <taxon>Helicoverpa</taxon>
    </lineage>
</organism>
<dbReference type="OrthoDB" id="6859220at2759"/>
<protein>
    <submittedName>
        <fullName evidence="1">Uncharacterized protein</fullName>
    </submittedName>
</protein>
<accession>A0A2W1BFB1</accession>
<dbReference type="Proteomes" id="UP000249218">
    <property type="component" value="Unassembled WGS sequence"/>
</dbReference>
<reference evidence="1 2" key="1">
    <citation type="journal article" date="2017" name="BMC Biol.">
        <title>Genomic innovations, transcriptional plasticity and gene loss underlying the evolution and divergence of two highly polyphagous and invasive Helicoverpa pest species.</title>
        <authorList>
            <person name="Pearce S.L."/>
            <person name="Clarke D.F."/>
            <person name="East P.D."/>
            <person name="Elfekih S."/>
            <person name="Gordon K.H."/>
            <person name="Jermiin L.S."/>
            <person name="McGaughran A."/>
            <person name="Oakeshott J.G."/>
            <person name="Papanikolaou A."/>
            <person name="Perera O.P."/>
            <person name="Rane R.V."/>
            <person name="Richards S."/>
            <person name="Tay W.T."/>
            <person name="Walsh T.K."/>
            <person name="Anderson A."/>
            <person name="Anderson C.J."/>
            <person name="Asgari S."/>
            <person name="Board P.G."/>
            <person name="Bretschneider A."/>
            <person name="Campbell P.M."/>
            <person name="Chertemps T."/>
            <person name="Christeller J.T."/>
            <person name="Coppin C.W."/>
            <person name="Downes S.J."/>
            <person name="Duan G."/>
            <person name="Farnsworth C.A."/>
            <person name="Good R.T."/>
            <person name="Han L.B."/>
            <person name="Han Y.C."/>
            <person name="Hatje K."/>
            <person name="Horne I."/>
            <person name="Huang Y.P."/>
            <person name="Hughes D.S."/>
            <person name="Jacquin-Joly E."/>
            <person name="James W."/>
            <person name="Jhangiani S."/>
            <person name="Kollmar M."/>
            <person name="Kuwar S.S."/>
            <person name="Li S."/>
            <person name="Liu N.Y."/>
            <person name="Maibeche M.T."/>
            <person name="Miller J.R."/>
            <person name="Montagne N."/>
            <person name="Perry T."/>
            <person name="Qu J."/>
            <person name="Song S.V."/>
            <person name="Sutton G.G."/>
            <person name="Vogel H."/>
            <person name="Walenz B.P."/>
            <person name="Xu W."/>
            <person name="Zhang H.J."/>
            <person name="Zou Z."/>
            <person name="Batterham P."/>
            <person name="Edwards O.R."/>
            <person name="Feyereisen R."/>
            <person name="Gibbs R.A."/>
            <person name="Heckel D.G."/>
            <person name="McGrath A."/>
            <person name="Robin C."/>
            <person name="Scherer S.E."/>
            <person name="Worley K.C."/>
            <person name="Wu Y.D."/>
        </authorList>
    </citation>
    <scope>NUCLEOTIDE SEQUENCE [LARGE SCALE GENOMIC DNA]</scope>
    <source>
        <strain evidence="1">Harm_GR_Male_#8</strain>
        <tissue evidence="1">Whole organism</tissue>
    </source>
</reference>
<dbReference type="EMBL" id="KZ150103">
    <property type="protein sequence ID" value="PZC73478.1"/>
    <property type="molecule type" value="Genomic_DNA"/>
</dbReference>
<evidence type="ECO:0000313" key="1">
    <source>
        <dbReference type="EMBL" id="PZC73478.1"/>
    </source>
</evidence>
<gene>
    <name evidence="1" type="primary">HaOG209499</name>
    <name evidence="1" type="ORF">B5X24_HaOG209499</name>
</gene>
<proteinExistence type="predicted"/>
<sequence>MYGGKQKMEGYCYGLYRDNLILLLDNDINYFDIKEKELRTYNDSSSRLEDNICYIITNKYIVWALIWHKETWQVRLKGRYYGSAYDTICAMHVSNKTISMVTKSGLILCEDPNSKKFDKAQNFRTQLWPNNAKHCVLFSLSEIVVSVVGGSHRIEAYHDTQLKRTTVLCADMTCATEHGDVLLIGYKDGAVSTT</sequence>
<dbReference type="AlphaFoldDB" id="A0A2W1BFB1"/>
<name>A0A2W1BFB1_HELAM</name>
<evidence type="ECO:0000313" key="2">
    <source>
        <dbReference type="Proteomes" id="UP000249218"/>
    </source>
</evidence>
<keyword evidence="2" id="KW-1185">Reference proteome</keyword>